<comment type="caution">
    <text evidence="3">The sequence shown here is derived from an EMBL/GenBank/DDBJ whole genome shotgun (WGS) entry which is preliminary data.</text>
</comment>
<evidence type="ECO:0000259" key="2">
    <source>
        <dbReference type="Pfam" id="PF24928"/>
    </source>
</evidence>
<proteinExistence type="predicted"/>
<dbReference type="AlphaFoldDB" id="A0A8T0G959"/>
<feature type="domain" description="DUF7748" evidence="2">
    <location>
        <begin position="4"/>
        <end position="92"/>
    </location>
</feature>
<evidence type="ECO:0000313" key="3">
    <source>
        <dbReference type="EMBL" id="KAG0555007.1"/>
    </source>
</evidence>
<accession>A0A8T0G959</accession>
<feature type="compositionally biased region" description="Basic and acidic residues" evidence="1">
    <location>
        <begin position="97"/>
        <end position="115"/>
    </location>
</feature>
<sequence length="141" mass="15833">MGKVTVKVRNTTSINVKIQEGNAGLFVTRATLFPNKTFSLELDPNATYREYVLIRLPDNTPLQPMFSSDDVAEYKEIVIKEQAGEPKYCWEGIYRGQKPESPKESPKHPNGDERNPSAGPAVADSTPAPHIGWFQKLRNLF</sequence>
<dbReference type="InterPro" id="IPR056650">
    <property type="entry name" value="DUF7748"/>
</dbReference>
<dbReference type="EMBL" id="CM026433">
    <property type="protein sequence ID" value="KAG0555007.1"/>
    <property type="molecule type" value="Genomic_DNA"/>
</dbReference>
<evidence type="ECO:0000313" key="4">
    <source>
        <dbReference type="Proteomes" id="UP000822688"/>
    </source>
</evidence>
<gene>
    <name evidence="3" type="ORF">KC19_12G136400</name>
</gene>
<name>A0A8T0G959_CERPU</name>
<keyword evidence="4" id="KW-1185">Reference proteome</keyword>
<protein>
    <recommendedName>
        <fullName evidence="2">DUF7748 domain-containing protein</fullName>
    </recommendedName>
</protein>
<dbReference type="Pfam" id="PF24928">
    <property type="entry name" value="DUF7748"/>
    <property type="match status" value="1"/>
</dbReference>
<dbReference type="Proteomes" id="UP000822688">
    <property type="component" value="Chromosome 12"/>
</dbReference>
<evidence type="ECO:0000256" key="1">
    <source>
        <dbReference type="SAM" id="MobiDB-lite"/>
    </source>
</evidence>
<organism evidence="3 4">
    <name type="scientific">Ceratodon purpureus</name>
    <name type="common">Fire moss</name>
    <name type="synonym">Dicranum purpureum</name>
    <dbReference type="NCBI Taxonomy" id="3225"/>
    <lineage>
        <taxon>Eukaryota</taxon>
        <taxon>Viridiplantae</taxon>
        <taxon>Streptophyta</taxon>
        <taxon>Embryophyta</taxon>
        <taxon>Bryophyta</taxon>
        <taxon>Bryophytina</taxon>
        <taxon>Bryopsida</taxon>
        <taxon>Dicranidae</taxon>
        <taxon>Pseudoditrichales</taxon>
        <taxon>Ditrichaceae</taxon>
        <taxon>Ceratodon</taxon>
    </lineage>
</organism>
<feature type="region of interest" description="Disordered" evidence="1">
    <location>
        <begin position="90"/>
        <end position="130"/>
    </location>
</feature>
<reference evidence="3" key="1">
    <citation type="submission" date="2020-06" db="EMBL/GenBank/DDBJ databases">
        <title>WGS assembly of Ceratodon purpureus strain R40.</title>
        <authorList>
            <person name="Carey S.B."/>
            <person name="Jenkins J."/>
            <person name="Shu S."/>
            <person name="Lovell J.T."/>
            <person name="Sreedasyam A."/>
            <person name="Maumus F."/>
            <person name="Tiley G.P."/>
            <person name="Fernandez-Pozo N."/>
            <person name="Barry K."/>
            <person name="Chen C."/>
            <person name="Wang M."/>
            <person name="Lipzen A."/>
            <person name="Daum C."/>
            <person name="Saski C.A."/>
            <person name="Payton A.C."/>
            <person name="Mcbreen J.C."/>
            <person name="Conrad R.E."/>
            <person name="Kollar L.M."/>
            <person name="Olsson S."/>
            <person name="Huttunen S."/>
            <person name="Landis J.B."/>
            <person name="Wickett N.J."/>
            <person name="Johnson M.G."/>
            <person name="Rensing S.A."/>
            <person name="Grimwood J."/>
            <person name="Schmutz J."/>
            <person name="Mcdaniel S.F."/>
        </authorList>
    </citation>
    <scope>NUCLEOTIDE SEQUENCE</scope>
    <source>
        <strain evidence="3">R40</strain>
    </source>
</reference>